<dbReference type="Proteomes" id="UP000319411">
    <property type="component" value="Chromosome"/>
</dbReference>
<name>A0A518X927_9GAMM</name>
<gene>
    <name evidence="2" type="ORF">D8B20_01770</name>
</gene>
<dbReference type="InterPro" id="IPR029044">
    <property type="entry name" value="Nucleotide-diphossugar_trans"/>
</dbReference>
<dbReference type="OrthoDB" id="6432904at2"/>
<dbReference type="RefSeq" id="WP_145886575.1">
    <property type="nucleotide sequence ID" value="NZ_CP032702.1"/>
</dbReference>
<feature type="domain" description="Glycosyltransferase 2-like" evidence="1">
    <location>
        <begin position="8"/>
        <end position="133"/>
    </location>
</feature>
<dbReference type="EMBL" id="CP032702">
    <property type="protein sequence ID" value="QDY40711.1"/>
    <property type="molecule type" value="Genomic_DNA"/>
</dbReference>
<evidence type="ECO:0000313" key="2">
    <source>
        <dbReference type="EMBL" id="QDY40711.1"/>
    </source>
</evidence>
<dbReference type="GO" id="GO:0016758">
    <property type="term" value="F:hexosyltransferase activity"/>
    <property type="evidence" value="ECO:0007669"/>
    <property type="project" value="UniProtKB-ARBA"/>
</dbReference>
<evidence type="ECO:0000259" key="1">
    <source>
        <dbReference type="Pfam" id="PF00535"/>
    </source>
</evidence>
<dbReference type="KEGG" id="pdis:D8B20_01770"/>
<sequence length="308" mass="35282">MASQFVLSVLVTAHNCENYLADTLDSVRRACRDVRQAVEIVLVNDASTDGTAAMLQAFAAAHPASNVFNVAYRNIGEVRNFGVQQCRGQYVTMLDGDDQLLPDALTEIVPYLSRQQPDMLLARLNEVYESRRGGETWRSPTFTALTRHQTIEKFLIHRELQAHFIGQFIRRDLLLQHRFPPFRCYEDAWLFPEILTASQHIVYADVSPYLYFKRDNSLSSKLDAEKISLLVAATQHMDEVLPARYRNLLSCHWINIAHKYQASLSQPADRAQVQAALQKIPLPGFLLDRQVRTSFKKKYLQLKLKKAF</sequence>
<reference evidence="2 3" key="1">
    <citation type="submission" date="2018-10" db="EMBL/GenBank/DDBJ databases">
        <title>Genome Sequencing of Pantoea dispersa DSM 32899.</title>
        <authorList>
            <person name="Nawrath M."/>
            <person name="Ottenheim C."/>
            <person name="Wilm A."/>
            <person name="Zimmermann W."/>
            <person name="Wu J.C."/>
        </authorList>
    </citation>
    <scope>NUCLEOTIDE SEQUENCE [LARGE SCALE GENOMIC DNA]</scope>
    <source>
        <strain evidence="2 3">DSM 32899</strain>
    </source>
</reference>
<evidence type="ECO:0000313" key="3">
    <source>
        <dbReference type="Proteomes" id="UP000319411"/>
    </source>
</evidence>
<dbReference type="PANTHER" id="PTHR22916:SF3">
    <property type="entry name" value="UDP-GLCNAC:BETAGAL BETA-1,3-N-ACETYLGLUCOSAMINYLTRANSFERASE-LIKE PROTEIN 1"/>
    <property type="match status" value="1"/>
</dbReference>
<accession>A0A518X927</accession>
<dbReference type="SUPFAM" id="SSF53448">
    <property type="entry name" value="Nucleotide-diphospho-sugar transferases"/>
    <property type="match status" value="1"/>
</dbReference>
<dbReference type="Gene3D" id="3.90.550.10">
    <property type="entry name" value="Spore Coat Polysaccharide Biosynthesis Protein SpsA, Chain A"/>
    <property type="match status" value="1"/>
</dbReference>
<dbReference type="CDD" id="cd00761">
    <property type="entry name" value="Glyco_tranf_GTA_type"/>
    <property type="match status" value="1"/>
</dbReference>
<organism evidence="2 3">
    <name type="scientific">Candidatus Pantoea soli</name>
    <dbReference type="NCBI Taxonomy" id="3098669"/>
    <lineage>
        <taxon>Bacteria</taxon>
        <taxon>Pseudomonadati</taxon>
        <taxon>Pseudomonadota</taxon>
        <taxon>Gammaproteobacteria</taxon>
        <taxon>Enterobacterales</taxon>
        <taxon>Erwiniaceae</taxon>
        <taxon>Pantoea</taxon>
    </lineage>
</organism>
<keyword evidence="3" id="KW-1185">Reference proteome</keyword>
<dbReference type="InterPro" id="IPR001173">
    <property type="entry name" value="Glyco_trans_2-like"/>
</dbReference>
<dbReference type="AlphaFoldDB" id="A0A518X927"/>
<dbReference type="PANTHER" id="PTHR22916">
    <property type="entry name" value="GLYCOSYLTRANSFERASE"/>
    <property type="match status" value="1"/>
</dbReference>
<dbReference type="Pfam" id="PF00535">
    <property type="entry name" value="Glycos_transf_2"/>
    <property type="match status" value="1"/>
</dbReference>
<proteinExistence type="predicted"/>
<protein>
    <submittedName>
        <fullName evidence="2">Glycosyltransferase family 2 protein</fullName>
    </submittedName>
</protein>